<evidence type="ECO:0000256" key="2">
    <source>
        <dbReference type="ARBA" id="ARBA00008520"/>
    </source>
</evidence>
<comment type="similarity">
    <text evidence="2">Belongs to the bacterial solute-binding protein 1 family.</text>
</comment>
<accession>I3DEP1</accession>
<evidence type="ECO:0000256" key="7">
    <source>
        <dbReference type="SAM" id="SignalP"/>
    </source>
</evidence>
<evidence type="ECO:0000256" key="1">
    <source>
        <dbReference type="ARBA" id="ARBA00004418"/>
    </source>
</evidence>
<dbReference type="GO" id="GO:0030975">
    <property type="term" value="F:thiamine binding"/>
    <property type="evidence" value="ECO:0007669"/>
    <property type="project" value="InterPro"/>
</dbReference>
<gene>
    <name evidence="8" type="primary">thiB</name>
    <name evidence="8" type="ORF">HMPREF1052_1549</name>
</gene>
<protein>
    <recommendedName>
        <fullName evidence="3">Thiamine-binding periplasmic protein</fullName>
    </recommendedName>
</protein>
<comment type="caution">
    <text evidence="8">The sequence shown here is derived from an EMBL/GenBank/DDBJ whole genome shotgun (WGS) entry which is preliminary data.</text>
</comment>
<dbReference type="InterPro" id="IPR005967">
    <property type="entry name" value="ThiB"/>
</dbReference>
<dbReference type="EMBL" id="AJSX01000022">
    <property type="protein sequence ID" value="EIJ70184.1"/>
    <property type="molecule type" value="Genomic_DNA"/>
</dbReference>
<name>I3DEP1_9PAST</name>
<feature type="chain" id="PRO_5003669743" description="Thiamine-binding periplasmic protein" evidence="7">
    <location>
        <begin position="22"/>
        <end position="333"/>
    </location>
</feature>
<dbReference type="PANTHER" id="PTHR30006:SF3">
    <property type="entry name" value="THIAMINE-BINDING PERIPLASMIC PROTEIN"/>
    <property type="match status" value="1"/>
</dbReference>
<dbReference type="InterPro" id="IPR006059">
    <property type="entry name" value="SBP"/>
</dbReference>
<evidence type="ECO:0000313" key="8">
    <source>
        <dbReference type="EMBL" id="EIJ70184.1"/>
    </source>
</evidence>
<keyword evidence="6" id="KW-0574">Periplasm</keyword>
<proteinExistence type="inferred from homology"/>
<dbReference type="NCBIfam" id="TIGR01254">
    <property type="entry name" value="sfuA"/>
    <property type="match status" value="1"/>
</dbReference>
<dbReference type="SUPFAM" id="SSF53850">
    <property type="entry name" value="Periplasmic binding protein-like II"/>
    <property type="match status" value="1"/>
</dbReference>
<dbReference type="RefSeq" id="WP_005760156.1">
    <property type="nucleotide sequence ID" value="NZ_AJSX01000022.1"/>
</dbReference>
<evidence type="ECO:0000313" key="9">
    <source>
        <dbReference type="Proteomes" id="UP000006457"/>
    </source>
</evidence>
<dbReference type="GO" id="GO:0030288">
    <property type="term" value="C:outer membrane-bounded periplasmic space"/>
    <property type="evidence" value="ECO:0007669"/>
    <property type="project" value="InterPro"/>
</dbReference>
<dbReference type="Proteomes" id="UP000006457">
    <property type="component" value="Unassembled WGS sequence"/>
</dbReference>
<dbReference type="Gene3D" id="3.40.190.10">
    <property type="entry name" value="Periplasmic binding protein-like II"/>
    <property type="match status" value="2"/>
</dbReference>
<dbReference type="PANTHER" id="PTHR30006">
    <property type="entry name" value="THIAMINE-BINDING PERIPLASMIC PROTEIN-RELATED"/>
    <property type="match status" value="1"/>
</dbReference>
<dbReference type="eggNOG" id="COG4143">
    <property type="taxonomic scope" value="Bacteria"/>
</dbReference>
<comment type="subcellular location">
    <subcellularLocation>
        <location evidence="1">Periplasm</location>
    </subcellularLocation>
</comment>
<dbReference type="OrthoDB" id="8013425at2"/>
<evidence type="ECO:0000256" key="3">
    <source>
        <dbReference type="ARBA" id="ARBA00019815"/>
    </source>
</evidence>
<dbReference type="GO" id="GO:0030976">
    <property type="term" value="F:thiamine pyrophosphate binding"/>
    <property type="evidence" value="ECO:0007669"/>
    <property type="project" value="TreeGrafter"/>
</dbReference>
<reference evidence="8 9" key="1">
    <citation type="submission" date="2012-03" db="EMBL/GenBank/DDBJ databases">
        <authorList>
            <person name="Harkins D.M."/>
            <person name="Madupu R."/>
            <person name="Durkin A.S."/>
            <person name="Torralba M."/>
            <person name="Methe B."/>
            <person name="Sutton G.G."/>
            <person name="Nelson K.E."/>
        </authorList>
    </citation>
    <scope>NUCLEOTIDE SEQUENCE [LARGE SCALE GENOMIC DNA]</scope>
    <source>
        <strain evidence="8 9">CCUG 2042</strain>
    </source>
</reference>
<evidence type="ECO:0000256" key="6">
    <source>
        <dbReference type="ARBA" id="ARBA00022764"/>
    </source>
</evidence>
<dbReference type="PATRIC" id="fig|1095749.3.peg.879"/>
<keyword evidence="4" id="KW-0813">Transport</keyword>
<keyword evidence="5 7" id="KW-0732">Signal</keyword>
<evidence type="ECO:0000256" key="4">
    <source>
        <dbReference type="ARBA" id="ARBA00022448"/>
    </source>
</evidence>
<organism evidence="8 9">
    <name type="scientific">Pasteurella bettyae CCUG 2042</name>
    <dbReference type="NCBI Taxonomy" id="1095749"/>
    <lineage>
        <taxon>Bacteria</taxon>
        <taxon>Pseudomonadati</taxon>
        <taxon>Pseudomonadota</taxon>
        <taxon>Gammaproteobacteria</taxon>
        <taxon>Pasteurellales</taxon>
        <taxon>Pasteurellaceae</taxon>
        <taxon>Pasteurella</taxon>
    </lineage>
</organism>
<dbReference type="NCBIfam" id="TIGR01276">
    <property type="entry name" value="thiB"/>
    <property type="match status" value="1"/>
</dbReference>
<dbReference type="AlphaFoldDB" id="I3DEP1"/>
<sequence>MSKSKIFLFSTALFLSGQAVAELQSVNLYAEEYFAAQWGAGPEVKINFEKAFPQCQINMIPFDSRTTMLNRLRLEGKKTKADVVIGMDNHQLEAAEKTGLFAPHGVSLNHVNMPVKWQSQYFVPYEFSKYAFIYDKTKLQNPPKSLKELIEREDLKVIYQDPRTSSIGRGLLVWMNMLYPQDQINQQWQTLQKHTVTVGKGWSETYGSFLKGEADLVLSNNTSPLYHLLNEHNSNYAATEFAEGETLQIDMAGKIAGKNNACADHFLSFLLQPDSQKTIITKGIMLPVVEGNIEPHYDALKSAVMKSKTIDTLMISDEQLKSWITQWQSALSK</sequence>
<keyword evidence="9" id="KW-1185">Reference proteome</keyword>
<dbReference type="GO" id="GO:0015888">
    <property type="term" value="P:thiamine transport"/>
    <property type="evidence" value="ECO:0007669"/>
    <property type="project" value="InterPro"/>
</dbReference>
<dbReference type="Pfam" id="PF13416">
    <property type="entry name" value="SBP_bac_8"/>
    <property type="match status" value="1"/>
</dbReference>
<feature type="signal peptide" evidence="7">
    <location>
        <begin position="1"/>
        <end position="21"/>
    </location>
</feature>
<evidence type="ECO:0000256" key="5">
    <source>
        <dbReference type="ARBA" id="ARBA00022729"/>
    </source>
</evidence>
<dbReference type="InterPro" id="IPR005948">
    <property type="entry name" value="ThiB-like"/>
</dbReference>